<dbReference type="InterPro" id="IPR030678">
    <property type="entry name" value="Peptide/Ni-bd"/>
</dbReference>
<dbReference type="PIRSF" id="PIRSF002741">
    <property type="entry name" value="MppA"/>
    <property type="match status" value="1"/>
</dbReference>
<dbReference type="InterPro" id="IPR000914">
    <property type="entry name" value="SBP_5_dom"/>
</dbReference>
<feature type="domain" description="Solute-binding protein family 5" evidence="3">
    <location>
        <begin position="133"/>
        <end position="522"/>
    </location>
</feature>
<dbReference type="Proteomes" id="UP000315133">
    <property type="component" value="Unassembled WGS sequence"/>
</dbReference>
<reference evidence="4 5" key="1">
    <citation type="submission" date="2019-06" db="EMBL/GenBank/DDBJ databases">
        <title>Sequencing the genomes of 1000 actinobacteria strains.</title>
        <authorList>
            <person name="Klenk H.-P."/>
        </authorList>
    </citation>
    <scope>NUCLEOTIDE SEQUENCE [LARGE SCALE GENOMIC DNA]</scope>
    <source>
        <strain evidence="4 5">DSM 12362</strain>
    </source>
</reference>
<evidence type="ECO:0000259" key="3">
    <source>
        <dbReference type="Pfam" id="PF00496"/>
    </source>
</evidence>
<dbReference type="Pfam" id="PF00496">
    <property type="entry name" value="SBP_bac_5"/>
    <property type="match status" value="1"/>
</dbReference>
<feature type="chain" id="PRO_5038385070" evidence="2">
    <location>
        <begin position="20"/>
        <end position="619"/>
    </location>
</feature>
<evidence type="ECO:0000256" key="1">
    <source>
        <dbReference type="SAM" id="MobiDB-lite"/>
    </source>
</evidence>
<organism evidence="4 5">
    <name type="scientific">Ornithinimicrobium humiphilum</name>
    <dbReference type="NCBI Taxonomy" id="125288"/>
    <lineage>
        <taxon>Bacteria</taxon>
        <taxon>Bacillati</taxon>
        <taxon>Actinomycetota</taxon>
        <taxon>Actinomycetes</taxon>
        <taxon>Micrococcales</taxon>
        <taxon>Ornithinimicrobiaceae</taxon>
        <taxon>Ornithinimicrobium</taxon>
    </lineage>
</organism>
<comment type="caution">
    <text evidence="4">The sequence shown here is derived from an EMBL/GenBank/DDBJ whole genome shotgun (WGS) entry which is preliminary data.</text>
</comment>
<evidence type="ECO:0000256" key="2">
    <source>
        <dbReference type="SAM" id="SignalP"/>
    </source>
</evidence>
<dbReference type="AlphaFoldDB" id="A0A543KMK4"/>
<dbReference type="PROSITE" id="PS51257">
    <property type="entry name" value="PROKAR_LIPOPROTEIN"/>
    <property type="match status" value="1"/>
</dbReference>
<sequence length="619" mass="66511">MKIRRATMAVVTAGAVVLAGCTSGTDEPADTTAAGGSDSGEATDDTDDEATTDEETSGEEESTGKADLGDVVTVQDEVSFSTGSEQYNAYNGNTPGTNSTYNAVVNNQLFGGFWYWGTDGTIYPNEWFGSYEVVSEDPLTVEYTISDEAVWSDGTPVTANDYLLEWASSNPEALGGAEALGFDAVSDSFGRYVPEAPKAEVDGKTFSVTYPEAYPDWELVVSAALPSHVAAQQSGLEPAELAQAILDGDGETVAKVAEFWNTGWTFNDYEIKDESTVPSSGPYTLEGAVWEKDQSLGLVPNENFWGTPPATANLVFKFAAPETHVQALQNGDINVIEPQATVDTVDQLTNMGDSIGVLTGNEMTWEHLDFNFGEGSVFSDEQGGLAAREAFALCVPRQQIVQNLIQPINPDAEVMNLREKFPFQPDYAEVLDAAYDGRFDQVDIEAAKAKLEEAGLDTPVTVRIGYSAPNQRRTDQVTTIKASCDEAGFDIVDAGDPTFFQQGGPLEAGDWEVALFAWAGSGQIASGQPIYSTDGGQNMGGYSNETVDEAWNTLASSNDPAVHLEQVKVIEKELWDTLYGIPVFAHPGVVGYDSSLENVRHTAVQTGVSWNAEQWVRAQ</sequence>
<keyword evidence="5" id="KW-1185">Reference proteome</keyword>
<dbReference type="PANTHER" id="PTHR30290">
    <property type="entry name" value="PERIPLASMIC BINDING COMPONENT OF ABC TRANSPORTER"/>
    <property type="match status" value="1"/>
</dbReference>
<feature type="signal peptide" evidence="2">
    <location>
        <begin position="1"/>
        <end position="19"/>
    </location>
</feature>
<dbReference type="GO" id="GO:0043190">
    <property type="term" value="C:ATP-binding cassette (ABC) transporter complex"/>
    <property type="evidence" value="ECO:0007669"/>
    <property type="project" value="InterPro"/>
</dbReference>
<dbReference type="Gene3D" id="3.10.105.10">
    <property type="entry name" value="Dipeptide-binding Protein, Domain 3"/>
    <property type="match status" value="1"/>
</dbReference>
<gene>
    <name evidence="4" type="ORF">FB476_1179</name>
</gene>
<accession>A0A543KMK4</accession>
<proteinExistence type="predicted"/>
<dbReference type="GO" id="GO:0042597">
    <property type="term" value="C:periplasmic space"/>
    <property type="evidence" value="ECO:0007669"/>
    <property type="project" value="UniProtKB-ARBA"/>
</dbReference>
<name>A0A543KMK4_9MICO</name>
<feature type="compositionally biased region" description="Acidic residues" evidence="1">
    <location>
        <begin position="41"/>
        <end position="61"/>
    </location>
</feature>
<evidence type="ECO:0000313" key="4">
    <source>
        <dbReference type="EMBL" id="TQM96315.1"/>
    </source>
</evidence>
<dbReference type="EMBL" id="VFPU01000001">
    <property type="protein sequence ID" value="TQM96315.1"/>
    <property type="molecule type" value="Genomic_DNA"/>
</dbReference>
<dbReference type="GO" id="GO:0015833">
    <property type="term" value="P:peptide transport"/>
    <property type="evidence" value="ECO:0007669"/>
    <property type="project" value="TreeGrafter"/>
</dbReference>
<dbReference type="GO" id="GO:1904680">
    <property type="term" value="F:peptide transmembrane transporter activity"/>
    <property type="evidence" value="ECO:0007669"/>
    <property type="project" value="TreeGrafter"/>
</dbReference>
<feature type="compositionally biased region" description="Low complexity" evidence="1">
    <location>
        <begin position="31"/>
        <end position="40"/>
    </location>
</feature>
<feature type="region of interest" description="Disordered" evidence="1">
    <location>
        <begin position="21"/>
        <end position="71"/>
    </location>
</feature>
<protein>
    <submittedName>
        <fullName evidence="4">Peptide/nickel transport system substrate-binding protein</fullName>
    </submittedName>
</protein>
<dbReference type="PANTHER" id="PTHR30290:SF65">
    <property type="entry name" value="MONOACYL PHOSPHATIDYLINOSITOL TETRAMANNOSIDE-BINDING PROTEIN LPQW-RELATED"/>
    <property type="match status" value="1"/>
</dbReference>
<dbReference type="RefSeq" id="WP_170233538.1">
    <property type="nucleotide sequence ID" value="NZ_BAAAIL010000003.1"/>
</dbReference>
<evidence type="ECO:0000313" key="5">
    <source>
        <dbReference type="Proteomes" id="UP000315133"/>
    </source>
</evidence>
<keyword evidence="2" id="KW-0732">Signal</keyword>
<dbReference type="SUPFAM" id="SSF53850">
    <property type="entry name" value="Periplasmic binding protein-like II"/>
    <property type="match status" value="1"/>
</dbReference>
<dbReference type="InterPro" id="IPR039424">
    <property type="entry name" value="SBP_5"/>
</dbReference>
<dbReference type="Gene3D" id="3.40.190.10">
    <property type="entry name" value="Periplasmic binding protein-like II"/>
    <property type="match status" value="1"/>
</dbReference>